<accession>A0A0U1P6C3</accession>
<evidence type="ECO:0000313" key="3">
    <source>
        <dbReference type="Proteomes" id="UP000030675"/>
    </source>
</evidence>
<evidence type="ECO:0000259" key="1">
    <source>
        <dbReference type="Pfam" id="PF04321"/>
    </source>
</evidence>
<dbReference type="Proteomes" id="UP000030675">
    <property type="component" value="Unassembled WGS sequence"/>
</dbReference>
<organism evidence="2 3">
    <name type="scientific">Photobacterium leiognathi lrivu.4.1</name>
    <dbReference type="NCBI Taxonomy" id="1248232"/>
    <lineage>
        <taxon>Bacteria</taxon>
        <taxon>Pseudomonadati</taxon>
        <taxon>Pseudomonadota</taxon>
        <taxon>Gammaproteobacteria</taxon>
        <taxon>Vibrionales</taxon>
        <taxon>Vibrionaceae</taxon>
        <taxon>Photobacterium</taxon>
    </lineage>
</organism>
<evidence type="ECO:0000313" key="2">
    <source>
        <dbReference type="EMBL" id="GAD30172.1"/>
    </source>
</evidence>
<dbReference type="AlphaFoldDB" id="A0A0U1P6C3"/>
<proteinExistence type="predicted"/>
<dbReference type="CDD" id="cd05266">
    <property type="entry name" value="SDR_a4"/>
    <property type="match status" value="1"/>
</dbReference>
<dbReference type="HOGENOM" id="CLU_007383_11_1_6"/>
<dbReference type="PANTHER" id="PTHR48079:SF6">
    <property type="entry name" value="NAD(P)-BINDING DOMAIN-CONTAINING PROTEIN-RELATED"/>
    <property type="match status" value="1"/>
</dbReference>
<dbReference type="GO" id="GO:0005737">
    <property type="term" value="C:cytoplasm"/>
    <property type="evidence" value="ECO:0007669"/>
    <property type="project" value="TreeGrafter"/>
</dbReference>
<dbReference type="RefSeq" id="WP_023932779.1">
    <property type="nucleotide sequence ID" value="NZ_DF196819.1"/>
</dbReference>
<dbReference type="Gene3D" id="3.40.50.720">
    <property type="entry name" value="NAD(P)-binding Rossmann-like Domain"/>
    <property type="match status" value="1"/>
</dbReference>
<dbReference type="GO" id="GO:0004029">
    <property type="term" value="F:aldehyde dehydrogenase (NAD+) activity"/>
    <property type="evidence" value="ECO:0007669"/>
    <property type="project" value="TreeGrafter"/>
</dbReference>
<protein>
    <submittedName>
        <fullName evidence="2">NAD dependent epimerase/dehydratase family protein</fullName>
    </submittedName>
</protein>
<dbReference type="InterPro" id="IPR051783">
    <property type="entry name" value="NAD(P)-dependent_oxidoreduct"/>
</dbReference>
<gene>
    <name evidence="2" type="ORF">PLEI_1827</name>
</gene>
<dbReference type="EMBL" id="DF196819">
    <property type="protein sequence ID" value="GAD30172.1"/>
    <property type="molecule type" value="Genomic_DNA"/>
</dbReference>
<dbReference type="InterPro" id="IPR036291">
    <property type="entry name" value="NAD(P)-bd_dom_sf"/>
</dbReference>
<dbReference type="SUPFAM" id="SSF51735">
    <property type="entry name" value="NAD(P)-binding Rossmann-fold domains"/>
    <property type="match status" value="1"/>
</dbReference>
<dbReference type="PANTHER" id="PTHR48079">
    <property type="entry name" value="PROTEIN YEEZ"/>
    <property type="match status" value="1"/>
</dbReference>
<dbReference type="eggNOG" id="COG0451">
    <property type="taxonomic scope" value="Bacteria"/>
</dbReference>
<reference evidence="3" key="1">
    <citation type="submission" date="2012-12" db="EMBL/GenBank/DDBJ databases">
        <title>Genome Sequence of Photobacterium leiognathi lrivu.4.1.</title>
        <authorList>
            <person name="Urbanczyk H."/>
            <person name="Ogura Y."/>
            <person name="Hayashi T."/>
            <person name="Dunlap P.V."/>
        </authorList>
    </citation>
    <scope>NUCLEOTIDE SEQUENCE [LARGE SCALE GENOMIC DNA]</scope>
    <source>
        <strain evidence="3">lrivu.4.1</strain>
    </source>
</reference>
<name>A0A0U1P6C3_PHOLE</name>
<dbReference type="Pfam" id="PF04321">
    <property type="entry name" value="RmlD_sub_bind"/>
    <property type="match status" value="1"/>
</dbReference>
<sequence length="272" mass="30116">MQVAICGCGWLGLPLAKALYQQGCNVYGTKTALADAKLLAQWGINGLQMQLPLETNEQMEYLAPLLVSDVMVINIAAGRQSVDKEQHYQNVMSLSYSAKNAGCKRIIFISTTSVYDGRQGRVVETDDVMPITNSALVHVKIEQTLREQWGKQLTILRLSGLIGDDRHPVKFLAGREGIKDGNSPVNLIHLDDCITAICRLVEKKAEMPVLHLAADFHPSRHDYYTQMAKQRSLPLPQFEMDNSDNNGKVIDASATLAWLGISLKHNDLLSSK</sequence>
<feature type="domain" description="RmlD-like substrate binding" evidence="1">
    <location>
        <begin position="8"/>
        <end position="166"/>
    </location>
</feature>
<dbReference type="InterPro" id="IPR029903">
    <property type="entry name" value="RmlD-like-bd"/>
</dbReference>